<dbReference type="RefSeq" id="WP_344665716.1">
    <property type="nucleotide sequence ID" value="NZ_BAAAQN010000011.1"/>
</dbReference>
<feature type="domain" description="AB hydrolase-1" evidence="1">
    <location>
        <begin position="4"/>
        <end position="166"/>
    </location>
</feature>
<gene>
    <name evidence="2" type="ORF">GCM10009839_25130</name>
</gene>
<dbReference type="InterPro" id="IPR000073">
    <property type="entry name" value="AB_hydrolase_1"/>
</dbReference>
<dbReference type="SUPFAM" id="SSF53474">
    <property type="entry name" value="alpha/beta-Hydrolases"/>
    <property type="match status" value="1"/>
</dbReference>
<dbReference type="Proteomes" id="UP001500751">
    <property type="component" value="Unassembled WGS sequence"/>
</dbReference>
<evidence type="ECO:0000313" key="3">
    <source>
        <dbReference type="Proteomes" id="UP001500751"/>
    </source>
</evidence>
<dbReference type="Pfam" id="PF12697">
    <property type="entry name" value="Abhydrolase_6"/>
    <property type="match status" value="1"/>
</dbReference>
<organism evidence="2 3">
    <name type="scientific">Catenulispora yoronensis</name>
    <dbReference type="NCBI Taxonomy" id="450799"/>
    <lineage>
        <taxon>Bacteria</taxon>
        <taxon>Bacillati</taxon>
        <taxon>Actinomycetota</taxon>
        <taxon>Actinomycetes</taxon>
        <taxon>Catenulisporales</taxon>
        <taxon>Catenulisporaceae</taxon>
        <taxon>Catenulispora</taxon>
    </lineage>
</organism>
<comment type="caution">
    <text evidence="2">The sequence shown here is derived from an EMBL/GenBank/DDBJ whole genome shotgun (WGS) entry which is preliminary data.</text>
</comment>
<proteinExistence type="predicted"/>
<dbReference type="EMBL" id="BAAAQN010000011">
    <property type="protein sequence ID" value="GAA2025833.1"/>
    <property type="molecule type" value="Genomic_DNA"/>
</dbReference>
<sequence length="1279" mass="135431">MLGVVFVHGVRSSARMWDAFASVMAGDAELSGTVCEPVPRFEYATGVWRSSWKPSRVIPSISTAADSLREYLDTEAGNFESLVLVGHSQGGLVIQRCLVQMLAAGRGLELARIKRVVLLATPNTGSDLLMPARRRLVRGNSQEAELRPFNELVGDTFRVVARDIVAAASVPTQRSCRIPFSVYAAEQDGVVTRASAHAGFPDAAALPGDHFSVARPDSPQHRTYTTVRRLLMEAAVSKGPDASVAPSTVSISTLTPANLEIHNASDPEAETLGQVPELTAYLVRAHDRQLRTVLSQIMAGGQSRLVILTGDSSTGKTRALYEALIEIAPHAPLLRPVGARDLSAVVESGQVQPGSVLWLNEAQRFLYGPEGSEAAGSLRALLSATSGIAAVATLWSSPYWAELTAPTTTHDAYGQVRALLTHPASAVRINVPTHLASDDLDAWRTLAFTEGDARLRHALTAGSSDGHVIQHLSGGPELVAAYLDGNQGGPPFTVSEHALVTAALDARRLGHHGPLPAALLAQAADSGLSPRHRSSDPDWAERDLQALTEGRREDGSRTDIRSTLTAMIAVRSQSGASAAYEPADYLDQQTRQSRATNAVAPGLWTALVDHTVDGGDQDRLAQAAWKQGLRTTAVRLWHKAVASGHPTTRLAELDAVLDPDYYGASFSVANVTITNAWAVSNLLRVLRARGAAPAVAMLLARDPATHIHLGDASAVGYLLYALRELGDDKAFTVLLARDPAAHADVTHAYPVCELLWVLREVQAEQALVALADRTAAQVELDDVMAIGRLLREMRSASVDQAFAMLAIRAAVCADITNTLTVEILLREFRVCGAKQAAGTLLARNPGARVVLSSDEMTGSLLREFQAWGADQAMMALLAREPAAYALLENPEPIDIVLPALLETGADEAVAAMMEGNAAAFADLEDARAVDDLLRMLWEQGAEQAVVQMAESITARVHFTSPHAFGELLQTLREFGAEQAFAAVADRAAAEVSPTDSNAVGTALRVLSSAGAEHACAVLTGRAIAQVDLVDPGAVASLLRILQEVGNKQAVAALLAREPAVHAAIDDPLMVGALLAALWAAEDERGVEILLARDPAAHVDIAASGVGYLLLVLREVGDQRAVTALLARDPASHVDITSPLMVGDLLTELRAAGNEPAIARLLARDPAGHADLGGPGVADLLRELRMAGDARAVERLLARDPAAHADPNDPFSAMQLFYELREAGAEPVAVDPAPRHISTGASPDGFVLYGYEPDGSPSPPWTVKSVITSLSTTAPSSSPD</sequence>
<name>A0ABN2U1V8_9ACTN</name>
<evidence type="ECO:0000313" key="2">
    <source>
        <dbReference type="EMBL" id="GAA2025833.1"/>
    </source>
</evidence>
<dbReference type="InterPro" id="IPR029058">
    <property type="entry name" value="AB_hydrolase_fold"/>
</dbReference>
<dbReference type="Gene3D" id="3.40.50.1820">
    <property type="entry name" value="alpha/beta hydrolase"/>
    <property type="match status" value="1"/>
</dbReference>
<protein>
    <recommendedName>
        <fullName evidence="1">AB hydrolase-1 domain-containing protein</fullName>
    </recommendedName>
</protein>
<accession>A0ABN2U1V8</accession>
<keyword evidence="3" id="KW-1185">Reference proteome</keyword>
<evidence type="ECO:0000259" key="1">
    <source>
        <dbReference type="Pfam" id="PF12697"/>
    </source>
</evidence>
<reference evidence="2 3" key="1">
    <citation type="journal article" date="2019" name="Int. J. Syst. Evol. Microbiol.">
        <title>The Global Catalogue of Microorganisms (GCM) 10K type strain sequencing project: providing services to taxonomists for standard genome sequencing and annotation.</title>
        <authorList>
            <consortium name="The Broad Institute Genomics Platform"/>
            <consortium name="The Broad Institute Genome Sequencing Center for Infectious Disease"/>
            <person name="Wu L."/>
            <person name="Ma J."/>
        </authorList>
    </citation>
    <scope>NUCLEOTIDE SEQUENCE [LARGE SCALE GENOMIC DNA]</scope>
    <source>
        <strain evidence="2 3">JCM 16014</strain>
    </source>
</reference>